<feature type="transmembrane region" description="Helical" evidence="1">
    <location>
        <begin position="37"/>
        <end position="56"/>
    </location>
</feature>
<dbReference type="eggNOG" id="ENOG5031EZV">
    <property type="taxonomic scope" value="Bacteria"/>
</dbReference>
<dbReference type="RefSeq" id="WP_011778254.1">
    <property type="nucleotide sequence ID" value="NC_008726.1"/>
</dbReference>
<name>A1T3R9_MYCVP</name>
<organism evidence="2 3">
    <name type="scientific">Mycolicibacterium vanbaalenii (strain DSM 7251 / JCM 13017 / BCRC 16820 / KCTC 9966 / NRRL B-24157 / PYR-1)</name>
    <name type="common">Mycobacterium vanbaalenii</name>
    <dbReference type="NCBI Taxonomy" id="350058"/>
    <lineage>
        <taxon>Bacteria</taxon>
        <taxon>Bacillati</taxon>
        <taxon>Actinomycetota</taxon>
        <taxon>Actinomycetes</taxon>
        <taxon>Mycobacteriales</taxon>
        <taxon>Mycobacteriaceae</taxon>
        <taxon>Mycolicibacterium</taxon>
    </lineage>
</organism>
<dbReference type="STRING" id="350058.Mvan_0981"/>
<evidence type="ECO:0000313" key="2">
    <source>
        <dbReference type="EMBL" id="ABM11819.1"/>
    </source>
</evidence>
<evidence type="ECO:0000256" key="1">
    <source>
        <dbReference type="SAM" id="Phobius"/>
    </source>
</evidence>
<gene>
    <name evidence="2" type="ordered locus">Mvan_0981</name>
</gene>
<keyword evidence="3" id="KW-1185">Reference proteome</keyword>
<reference evidence="2" key="1">
    <citation type="submission" date="2006-12" db="EMBL/GenBank/DDBJ databases">
        <title>Complete sequence of Mycobacterium vanbaalenii PYR-1.</title>
        <authorList>
            <consortium name="US DOE Joint Genome Institute"/>
            <person name="Copeland A."/>
            <person name="Lucas S."/>
            <person name="Lapidus A."/>
            <person name="Barry K."/>
            <person name="Detter J.C."/>
            <person name="Glavina del Rio T."/>
            <person name="Hammon N."/>
            <person name="Israni S."/>
            <person name="Dalin E."/>
            <person name="Tice H."/>
            <person name="Pitluck S."/>
            <person name="Singan V."/>
            <person name="Schmutz J."/>
            <person name="Larimer F."/>
            <person name="Land M."/>
            <person name="Hauser L."/>
            <person name="Kyrpides N."/>
            <person name="Anderson I.J."/>
            <person name="Miller C."/>
            <person name="Richardson P."/>
        </authorList>
    </citation>
    <scope>NUCLEOTIDE SEQUENCE [LARGE SCALE GENOMIC DNA]</scope>
    <source>
        <strain evidence="2">PYR-1</strain>
    </source>
</reference>
<keyword evidence="1" id="KW-0812">Transmembrane</keyword>
<protein>
    <submittedName>
        <fullName evidence="2">Uncharacterized protein</fullName>
    </submittedName>
</protein>
<keyword evidence="1" id="KW-1133">Transmembrane helix</keyword>
<dbReference type="AlphaFoldDB" id="A1T3R9"/>
<dbReference type="Proteomes" id="UP000009159">
    <property type="component" value="Chromosome"/>
</dbReference>
<proteinExistence type="predicted"/>
<accession>A1T3R9</accession>
<dbReference type="EMBL" id="CP000511">
    <property type="protein sequence ID" value="ABM11819.1"/>
    <property type="molecule type" value="Genomic_DNA"/>
</dbReference>
<keyword evidence="1" id="KW-0472">Membrane</keyword>
<dbReference type="HOGENOM" id="CLU_205273_1_0_11"/>
<evidence type="ECO:0000313" key="3">
    <source>
        <dbReference type="Proteomes" id="UP000009159"/>
    </source>
</evidence>
<sequence length="61" mass="6376">MTRGDHRRPHPFYGVALSAAALPSCWAASLITATWLAASIYVGAACAAAVGFVMTLRDLPT</sequence>
<dbReference type="KEGG" id="mva:Mvan_0981"/>